<sequence length="77" mass="8833">MLPPPADEDATSADEDVATTIMYARTVSGPVKEYLIYTIRFTFFEFMLDYTLGVTSFYSNRFGEMKEDPVSMTYIYA</sequence>
<evidence type="ECO:0000313" key="1">
    <source>
        <dbReference type="EMBL" id="CAG8607504.1"/>
    </source>
</evidence>
<gene>
    <name evidence="1" type="ORF">PBRASI_LOCUS7983</name>
</gene>
<comment type="caution">
    <text evidence="1">The sequence shown here is derived from an EMBL/GenBank/DDBJ whole genome shotgun (WGS) entry which is preliminary data.</text>
</comment>
<organism evidence="1 2">
    <name type="scientific">Paraglomus brasilianum</name>
    <dbReference type="NCBI Taxonomy" id="144538"/>
    <lineage>
        <taxon>Eukaryota</taxon>
        <taxon>Fungi</taxon>
        <taxon>Fungi incertae sedis</taxon>
        <taxon>Mucoromycota</taxon>
        <taxon>Glomeromycotina</taxon>
        <taxon>Glomeromycetes</taxon>
        <taxon>Paraglomerales</taxon>
        <taxon>Paraglomeraceae</taxon>
        <taxon>Paraglomus</taxon>
    </lineage>
</organism>
<reference evidence="1" key="1">
    <citation type="submission" date="2021-06" db="EMBL/GenBank/DDBJ databases">
        <authorList>
            <person name="Kallberg Y."/>
            <person name="Tangrot J."/>
            <person name="Rosling A."/>
        </authorList>
    </citation>
    <scope>NUCLEOTIDE SEQUENCE</scope>
    <source>
        <strain evidence="1">BR232B</strain>
    </source>
</reference>
<proteinExistence type="predicted"/>
<name>A0A9N9CQK4_9GLOM</name>
<dbReference type="EMBL" id="CAJVPI010001330">
    <property type="protein sequence ID" value="CAG8607504.1"/>
    <property type="molecule type" value="Genomic_DNA"/>
</dbReference>
<evidence type="ECO:0000313" key="2">
    <source>
        <dbReference type="Proteomes" id="UP000789739"/>
    </source>
</evidence>
<dbReference type="AlphaFoldDB" id="A0A9N9CQK4"/>
<protein>
    <submittedName>
        <fullName evidence="1">8560_t:CDS:1</fullName>
    </submittedName>
</protein>
<dbReference type="Proteomes" id="UP000789739">
    <property type="component" value="Unassembled WGS sequence"/>
</dbReference>
<keyword evidence="2" id="KW-1185">Reference proteome</keyword>
<accession>A0A9N9CQK4</accession>